<keyword evidence="1" id="KW-0678">Repressor</keyword>
<dbReference type="Pfam" id="PF13411">
    <property type="entry name" value="MerR_1"/>
    <property type="match status" value="1"/>
</dbReference>
<evidence type="ECO:0000256" key="1">
    <source>
        <dbReference type="ARBA" id="ARBA00022491"/>
    </source>
</evidence>
<keyword evidence="3" id="KW-0238">DNA-binding</keyword>
<accession>A0ABW1R3G9</accession>
<dbReference type="PRINTS" id="PR00040">
    <property type="entry name" value="HTHMERR"/>
</dbReference>
<gene>
    <name evidence="6" type="ORF">ACFP3T_00720</name>
</gene>
<keyword evidence="2" id="KW-0805">Transcription regulation</keyword>
<dbReference type="SUPFAM" id="SSF46955">
    <property type="entry name" value="Putative DNA-binding domain"/>
    <property type="match status" value="1"/>
</dbReference>
<organism evidence="6 7">
    <name type="scientific">Lactiplantibacillus dongliensis</name>
    <dbReference type="NCBI Taxonomy" id="2559919"/>
    <lineage>
        <taxon>Bacteria</taxon>
        <taxon>Bacillati</taxon>
        <taxon>Bacillota</taxon>
        <taxon>Bacilli</taxon>
        <taxon>Lactobacillales</taxon>
        <taxon>Lactobacillaceae</taxon>
        <taxon>Lactiplantibacillus</taxon>
    </lineage>
</organism>
<sequence>MTTIKVAAETLGVTANALRYYERVGVLDPIQRDDNGVRHYNDDDLERARLALILRDMGMPVKAVRQAMHQTGSNPTVDDLTAFRSMLVKLSVQIDEELVRVSAEQAHIVDKIAMVDASIEQQLKQAHSGLEPSPNDLNGRC</sequence>
<dbReference type="PANTHER" id="PTHR30204">
    <property type="entry name" value="REDOX-CYCLING DRUG-SENSING TRANSCRIPTIONAL ACTIVATOR SOXR"/>
    <property type="match status" value="1"/>
</dbReference>
<dbReference type="Gene3D" id="1.10.1660.10">
    <property type="match status" value="1"/>
</dbReference>
<reference evidence="7" key="1">
    <citation type="journal article" date="2019" name="Int. J. Syst. Evol. Microbiol.">
        <title>The Global Catalogue of Microorganisms (GCM) 10K type strain sequencing project: providing services to taxonomists for standard genome sequencing and annotation.</title>
        <authorList>
            <consortium name="The Broad Institute Genomics Platform"/>
            <consortium name="The Broad Institute Genome Sequencing Center for Infectious Disease"/>
            <person name="Wu L."/>
            <person name="Ma J."/>
        </authorList>
    </citation>
    <scope>NUCLEOTIDE SEQUENCE [LARGE SCALE GENOMIC DNA]</scope>
    <source>
        <strain evidence="7">CCM 8932</strain>
    </source>
</reference>
<evidence type="ECO:0000256" key="4">
    <source>
        <dbReference type="ARBA" id="ARBA00023163"/>
    </source>
</evidence>
<name>A0ABW1R3G9_9LACO</name>
<dbReference type="EMBL" id="JBHSSD010000004">
    <property type="protein sequence ID" value="MFC6163210.1"/>
    <property type="molecule type" value="Genomic_DNA"/>
</dbReference>
<dbReference type="PROSITE" id="PS50937">
    <property type="entry name" value="HTH_MERR_2"/>
    <property type="match status" value="1"/>
</dbReference>
<dbReference type="SMART" id="SM00422">
    <property type="entry name" value="HTH_MERR"/>
    <property type="match status" value="1"/>
</dbReference>
<dbReference type="Proteomes" id="UP001596253">
    <property type="component" value="Unassembled WGS sequence"/>
</dbReference>
<comment type="caution">
    <text evidence="6">The sequence shown here is derived from an EMBL/GenBank/DDBJ whole genome shotgun (WGS) entry which is preliminary data.</text>
</comment>
<dbReference type="RefSeq" id="WP_171001086.1">
    <property type="nucleotide sequence ID" value="NZ_BJDK01000029.1"/>
</dbReference>
<protein>
    <submittedName>
        <fullName evidence="6">MerR family transcriptional regulator</fullName>
    </submittedName>
</protein>
<dbReference type="InterPro" id="IPR009061">
    <property type="entry name" value="DNA-bd_dom_put_sf"/>
</dbReference>
<evidence type="ECO:0000256" key="3">
    <source>
        <dbReference type="ARBA" id="ARBA00023125"/>
    </source>
</evidence>
<evidence type="ECO:0000313" key="6">
    <source>
        <dbReference type="EMBL" id="MFC6163210.1"/>
    </source>
</evidence>
<proteinExistence type="predicted"/>
<dbReference type="PANTHER" id="PTHR30204:SF69">
    <property type="entry name" value="MERR-FAMILY TRANSCRIPTIONAL REGULATOR"/>
    <property type="match status" value="1"/>
</dbReference>
<evidence type="ECO:0000256" key="2">
    <source>
        <dbReference type="ARBA" id="ARBA00023015"/>
    </source>
</evidence>
<evidence type="ECO:0000313" key="7">
    <source>
        <dbReference type="Proteomes" id="UP001596253"/>
    </source>
</evidence>
<evidence type="ECO:0000259" key="5">
    <source>
        <dbReference type="PROSITE" id="PS50937"/>
    </source>
</evidence>
<dbReference type="InterPro" id="IPR047057">
    <property type="entry name" value="MerR_fam"/>
</dbReference>
<feature type="domain" description="HTH merR-type" evidence="5">
    <location>
        <begin position="1"/>
        <end position="70"/>
    </location>
</feature>
<keyword evidence="7" id="KW-1185">Reference proteome</keyword>
<keyword evidence="4" id="KW-0804">Transcription</keyword>
<dbReference type="InterPro" id="IPR000551">
    <property type="entry name" value="MerR-type_HTH_dom"/>
</dbReference>